<evidence type="ECO:0000313" key="2">
    <source>
        <dbReference type="EMBL" id="GET32546.1"/>
    </source>
</evidence>
<dbReference type="RefSeq" id="WP_025865104.1">
    <property type="nucleotide sequence ID" value="NZ_BLAX01000001.1"/>
</dbReference>
<reference evidence="2 3" key="1">
    <citation type="submission" date="2019-10" db="EMBL/GenBank/DDBJ databases">
        <title>Prolixibacter strains distinguished by the presence of nitrate reductase genes were adept at nitrate-dependent anaerobic corrosion of metallic iron and carbon steel.</title>
        <authorList>
            <person name="Iino T."/>
            <person name="Shono N."/>
            <person name="Ito K."/>
            <person name="Nakamura R."/>
            <person name="Sueoka K."/>
            <person name="Harayama S."/>
            <person name="Ohkuma M."/>
        </authorList>
    </citation>
    <scope>NUCLEOTIDE SEQUENCE [LARGE SCALE GENOMIC DNA]</scope>
    <source>
        <strain evidence="2 3">JCM 13498</strain>
    </source>
</reference>
<dbReference type="AlphaFoldDB" id="A0A5M4AY86"/>
<keyword evidence="1" id="KW-0732">Signal</keyword>
<proteinExistence type="predicted"/>
<dbReference type="PROSITE" id="PS51257">
    <property type="entry name" value="PROKAR_LIPOPROTEIN"/>
    <property type="match status" value="1"/>
</dbReference>
<sequence length="504" mass="56346">MKQLRYIILPILLMLLATSCDKYLDVNADPDAPTQVSPDNRIKPLIRLANGAAQWRGTREVSDVMQYVASYQAARSYDIWNYTASYYFWQNTLVWAYPNAADLILLGKETNSPNFSGVGEIFKSFLILSLSDQLGRMPWDDLYDGVQETILMPRFEDQKTVYEKALATLDQAIVDLSATDNAIALNNRDGDILYQGDTQKWIKFAYALKARYLNHYSKKSNLYDPDAVIDACSKAFDGDGMDAEFAYSADGSSTDANPWSVEGYGGFSSLTAPRYGGYSAFFVNMLKSSPLADSGVDPRLPIIMKPANNTGEYTGIVNGRGLDTDKTLDDYSNVPGGYYSSADSPFPFITYSEVKFIEAEARLRKNDITGAISAFKEGVLANMRKLGVSSDAIAEATTKMDALTTADFTSGGDITSGLSYIMTQKYIAMVFNPETWVDMRRMDYSTAIYPNLSRPENVYSIFQDGEWIRAMCYEINEQNRNEANLGDNRPEVRLKTPVWWDTAE</sequence>
<accession>A0A5M4AY86</accession>
<name>A0A5M4AY86_9BACT</name>
<gene>
    <name evidence="2" type="ORF">PbJCM13498_14090</name>
</gene>
<dbReference type="Pfam" id="PF12771">
    <property type="entry name" value="SusD-like_2"/>
    <property type="match status" value="1"/>
</dbReference>
<dbReference type="InterPro" id="IPR011990">
    <property type="entry name" value="TPR-like_helical_dom_sf"/>
</dbReference>
<dbReference type="OrthoDB" id="1387301at2"/>
<dbReference type="InterPro" id="IPR041662">
    <property type="entry name" value="SusD-like_2"/>
</dbReference>
<comment type="caution">
    <text evidence="2">The sequence shown here is derived from an EMBL/GenBank/DDBJ whole genome shotgun (WGS) entry which is preliminary data.</text>
</comment>
<dbReference type="SUPFAM" id="SSF48452">
    <property type="entry name" value="TPR-like"/>
    <property type="match status" value="1"/>
</dbReference>
<organism evidence="2 3">
    <name type="scientific">Prolixibacter bellariivorans</name>
    <dbReference type="NCBI Taxonomy" id="314319"/>
    <lineage>
        <taxon>Bacteria</taxon>
        <taxon>Pseudomonadati</taxon>
        <taxon>Bacteroidota</taxon>
        <taxon>Bacteroidia</taxon>
        <taxon>Marinilabiliales</taxon>
        <taxon>Prolixibacteraceae</taxon>
        <taxon>Prolixibacter</taxon>
    </lineage>
</organism>
<feature type="chain" id="PRO_5024311628" description="SusD/RagB family nutrient-binding outer membrane lipoprotein" evidence="1">
    <location>
        <begin position="23"/>
        <end position="504"/>
    </location>
</feature>
<feature type="signal peptide" evidence="1">
    <location>
        <begin position="1"/>
        <end position="22"/>
    </location>
</feature>
<dbReference type="Gene3D" id="1.25.40.390">
    <property type="match status" value="1"/>
</dbReference>
<evidence type="ECO:0008006" key="4">
    <source>
        <dbReference type="Google" id="ProtNLM"/>
    </source>
</evidence>
<keyword evidence="3" id="KW-1185">Reference proteome</keyword>
<evidence type="ECO:0000313" key="3">
    <source>
        <dbReference type="Proteomes" id="UP000391834"/>
    </source>
</evidence>
<evidence type="ECO:0000256" key="1">
    <source>
        <dbReference type="SAM" id="SignalP"/>
    </source>
</evidence>
<protein>
    <recommendedName>
        <fullName evidence="4">SusD/RagB family nutrient-binding outer membrane lipoprotein</fullName>
    </recommendedName>
</protein>
<dbReference type="EMBL" id="BLAX01000001">
    <property type="protein sequence ID" value="GET32546.1"/>
    <property type="molecule type" value="Genomic_DNA"/>
</dbReference>
<dbReference type="Proteomes" id="UP000391834">
    <property type="component" value="Unassembled WGS sequence"/>
</dbReference>